<sequence length="433" mass="47139">MGQHARARVLADYSWDAHLGRLDRLLGERPDAGQSQERARRAWSDADARPLIVHVVYAFHVGGLENGVANLINHLPAARFRHAVVALTDCSPDFCARVVHDDVQFISLQKGPGHGIRLYPALYRLFRALRPAIVHTRNLAALEAVVPAWAAGVPVRIHGEHGWDVSDPHGIRLRFRLIRRAYRRFVTHYVALSNHLRAYLTESVGVAPEHVTRICNGVDTARFRPATAGRHRLDGLPFKESGLRVVGTVGRFQAIKDPLNLVHAFALLVARDPALAQRLRLVIVGDGPLRGEIEAEIAAAGIGDRVWLAGEREDVPEIMRAMDIFVLPSRAEGISNTILEAMASGLPVIATQVGGNYELVLADETGSLVPPGDAAALADTLAYYAADEAMAAARGRSGRRRVEGEFSIDGMVGRYADLYESLLDAAGLPVLAT</sequence>
<dbReference type="Pfam" id="PF13692">
    <property type="entry name" value="Glyco_trans_1_4"/>
    <property type="match status" value="1"/>
</dbReference>
<dbReference type="PANTHER" id="PTHR12526:SF630">
    <property type="entry name" value="GLYCOSYLTRANSFERASE"/>
    <property type="match status" value="1"/>
</dbReference>
<evidence type="ECO:0000259" key="1">
    <source>
        <dbReference type="Pfam" id="PF13439"/>
    </source>
</evidence>
<reference evidence="2 3" key="1">
    <citation type="submission" date="2019-12" db="EMBL/GenBank/DDBJ databases">
        <title>Comparative genomics gives insights into the taxonomy of the Azoarcus-Aromatoleum group and reveals separate origins of nif in the plant-associated Azoarcus and non-plant-associated Aromatoleum sub-groups.</title>
        <authorList>
            <person name="Lafos M."/>
            <person name="Maluk M."/>
            <person name="Batista M."/>
            <person name="Junghare M."/>
            <person name="Carmona M."/>
            <person name="Faoro H."/>
            <person name="Cruz L.M."/>
            <person name="Battistoni F."/>
            <person name="De Souza E."/>
            <person name="Pedrosa F."/>
            <person name="Chen W.-M."/>
            <person name="Poole P.S."/>
            <person name="Dixon R.A."/>
            <person name="James E.K."/>
        </authorList>
    </citation>
    <scope>NUCLEOTIDE SEQUENCE [LARGE SCALE GENOMIC DNA]</scope>
    <source>
        <strain evidence="2 3">PbN1</strain>
    </source>
</reference>
<proteinExistence type="predicted"/>
<feature type="domain" description="Glycosyltransferase subfamily 4-like N-terminal" evidence="1">
    <location>
        <begin position="61"/>
        <end position="222"/>
    </location>
</feature>
<name>A0ABX1NRA0_9RHOO</name>
<dbReference type="Proteomes" id="UP000633943">
    <property type="component" value="Unassembled WGS sequence"/>
</dbReference>
<dbReference type="InterPro" id="IPR028098">
    <property type="entry name" value="Glyco_trans_4-like_N"/>
</dbReference>
<accession>A0ABX1NRA0</accession>
<dbReference type="SUPFAM" id="SSF53756">
    <property type="entry name" value="UDP-Glycosyltransferase/glycogen phosphorylase"/>
    <property type="match status" value="1"/>
</dbReference>
<dbReference type="Gene3D" id="3.40.50.2000">
    <property type="entry name" value="Glycogen Phosphorylase B"/>
    <property type="match status" value="2"/>
</dbReference>
<dbReference type="PANTHER" id="PTHR12526">
    <property type="entry name" value="GLYCOSYLTRANSFERASE"/>
    <property type="match status" value="1"/>
</dbReference>
<keyword evidence="3" id="KW-1185">Reference proteome</keyword>
<evidence type="ECO:0000313" key="3">
    <source>
        <dbReference type="Proteomes" id="UP000633943"/>
    </source>
</evidence>
<dbReference type="InterPro" id="IPR017522">
    <property type="entry name" value="Sugar_tfrase_PEP-CTERM_Stp2"/>
</dbReference>
<evidence type="ECO:0000313" key="2">
    <source>
        <dbReference type="EMBL" id="NMG14518.1"/>
    </source>
</evidence>
<comment type="caution">
    <text evidence="2">The sequence shown here is derived from an EMBL/GenBank/DDBJ whole genome shotgun (WGS) entry which is preliminary data.</text>
</comment>
<gene>
    <name evidence="2" type="ORF">GPA24_02995</name>
</gene>
<organism evidence="2 3">
    <name type="scientific">Aromatoleum bremense</name>
    <dbReference type="NCBI Taxonomy" id="76115"/>
    <lineage>
        <taxon>Bacteria</taxon>
        <taxon>Pseudomonadati</taxon>
        <taxon>Pseudomonadota</taxon>
        <taxon>Betaproteobacteria</taxon>
        <taxon>Rhodocyclales</taxon>
        <taxon>Rhodocyclaceae</taxon>
        <taxon>Aromatoleum</taxon>
    </lineage>
</organism>
<dbReference type="Pfam" id="PF13439">
    <property type="entry name" value="Glyco_transf_4"/>
    <property type="match status" value="1"/>
</dbReference>
<dbReference type="EMBL" id="WTVP01000005">
    <property type="protein sequence ID" value="NMG14518.1"/>
    <property type="molecule type" value="Genomic_DNA"/>
</dbReference>
<protein>
    <submittedName>
        <fullName evidence="2">TIGR03088 family PEP-CTERM/XrtA system glycosyltransferase</fullName>
    </submittedName>
</protein>
<dbReference type="NCBIfam" id="TIGR03088">
    <property type="entry name" value="stp2"/>
    <property type="match status" value="1"/>
</dbReference>